<dbReference type="Gene3D" id="3.30.1370.30">
    <property type="match status" value="1"/>
</dbReference>
<dbReference type="HAMAP" id="MF_01302_B">
    <property type="entry name" value="Ribosomal_uS8_B"/>
    <property type="match status" value="1"/>
</dbReference>
<dbReference type="Pfam" id="PF00410">
    <property type="entry name" value="Ribosomal_S8"/>
    <property type="match status" value="1"/>
</dbReference>
<keyword evidence="2" id="KW-0699">rRNA-binding</keyword>
<keyword evidence="5" id="KW-0687">Ribonucleoprotein</keyword>
<dbReference type="GO" id="GO:1990904">
    <property type="term" value="C:ribonucleoprotein complex"/>
    <property type="evidence" value="ECO:0007669"/>
    <property type="project" value="UniProtKB-KW"/>
</dbReference>
<keyword evidence="3" id="KW-0694">RNA-binding</keyword>
<dbReference type="Gene3D" id="3.30.1490.10">
    <property type="match status" value="1"/>
</dbReference>
<protein>
    <recommendedName>
        <fullName evidence="7">30S ribosomal protein S8</fullName>
    </recommendedName>
</protein>
<reference evidence="6" key="1">
    <citation type="submission" date="2018-05" db="EMBL/GenBank/DDBJ databases">
        <authorList>
            <person name="Lanie J.A."/>
            <person name="Ng W.-L."/>
            <person name="Kazmierczak K.M."/>
            <person name="Andrzejewski T.M."/>
            <person name="Davidsen T.M."/>
            <person name="Wayne K.J."/>
            <person name="Tettelin H."/>
            <person name="Glass J.I."/>
            <person name="Rusch D."/>
            <person name="Podicherti R."/>
            <person name="Tsui H.-C.T."/>
            <person name="Winkler M.E."/>
        </authorList>
    </citation>
    <scope>NUCLEOTIDE SEQUENCE</scope>
</reference>
<keyword evidence="4" id="KW-0689">Ribosomal protein</keyword>
<dbReference type="GO" id="GO:0003735">
    <property type="term" value="F:structural constituent of ribosome"/>
    <property type="evidence" value="ECO:0007669"/>
    <property type="project" value="InterPro"/>
</dbReference>
<evidence type="ECO:0008006" key="7">
    <source>
        <dbReference type="Google" id="ProtNLM"/>
    </source>
</evidence>
<sequence>MMTDPIADMLTRIRNGMEAKHDSVVIPYSGLKKEIARILSEEGYVGEVELERGEYASSIELSLKYVEGRKPVIRRLERVSKPGRRVYCGKEDVPVVLNGLGVAIVSTSQGVLTDRRCRELGVGGEVICRVW</sequence>
<dbReference type="PANTHER" id="PTHR11758">
    <property type="entry name" value="40S RIBOSOMAL PROTEIN S15A"/>
    <property type="match status" value="1"/>
</dbReference>
<dbReference type="GO" id="GO:0005840">
    <property type="term" value="C:ribosome"/>
    <property type="evidence" value="ECO:0007669"/>
    <property type="project" value="UniProtKB-KW"/>
</dbReference>
<dbReference type="SUPFAM" id="SSF56047">
    <property type="entry name" value="Ribosomal protein S8"/>
    <property type="match status" value="1"/>
</dbReference>
<dbReference type="InterPro" id="IPR035987">
    <property type="entry name" value="Ribosomal_uS8_sf"/>
</dbReference>
<evidence type="ECO:0000256" key="1">
    <source>
        <dbReference type="ARBA" id="ARBA00006471"/>
    </source>
</evidence>
<dbReference type="GO" id="GO:0019843">
    <property type="term" value="F:rRNA binding"/>
    <property type="evidence" value="ECO:0007669"/>
    <property type="project" value="UniProtKB-KW"/>
</dbReference>
<dbReference type="InterPro" id="IPR000630">
    <property type="entry name" value="Ribosomal_uS8"/>
</dbReference>
<name>A0A381ZW31_9ZZZZ</name>
<dbReference type="NCBIfam" id="NF001109">
    <property type="entry name" value="PRK00136.1"/>
    <property type="match status" value="1"/>
</dbReference>
<organism evidence="6">
    <name type="scientific">marine metagenome</name>
    <dbReference type="NCBI Taxonomy" id="408172"/>
    <lineage>
        <taxon>unclassified sequences</taxon>
        <taxon>metagenomes</taxon>
        <taxon>ecological metagenomes</taxon>
    </lineage>
</organism>
<accession>A0A381ZW31</accession>
<dbReference type="FunFam" id="3.30.1490.10:FF:000001">
    <property type="entry name" value="30S ribosomal protein S8"/>
    <property type="match status" value="1"/>
</dbReference>
<evidence type="ECO:0000256" key="3">
    <source>
        <dbReference type="ARBA" id="ARBA00022884"/>
    </source>
</evidence>
<dbReference type="GO" id="GO:0006412">
    <property type="term" value="P:translation"/>
    <property type="evidence" value="ECO:0007669"/>
    <property type="project" value="InterPro"/>
</dbReference>
<gene>
    <name evidence="6" type="ORF">METZ01_LOCUS145911</name>
</gene>
<evidence type="ECO:0000256" key="2">
    <source>
        <dbReference type="ARBA" id="ARBA00022730"/>
    </source>
</evidence>
<dbReference type="FunFam" id="3.30.1370.30:FF:000002">
    <property type="entry name" value="30S ribosomal protein S8"/>
    <property type="match status" value="1"/>
</dbReference>
<dbReference type="GO" id="GO:0005737">
    <property type="term" value="C:cytoplasm"/>
    <property type="evidence" value="ECO:0007669"/>
    <property type="project" value="UniProtKB-ARBA"/>
</dbReference>
<dbReference type="EMBL" id="UINC01022764">
    <property type="protein sequence ID" value="SVA93057.1"/>
    <property type="molecule type" value="Genomic_DNA"/>
</dbReference>
<evidence type="ECO:0000313" key="6">
    <source>
        <dbReference type="EMBL" id="SVA93057.1"/>
    </source>
</evidence>
<comment type="similarity">
    <text evidence="1">Belongs to the universal ribosomal protein uS8 family.</text>
</comment>
<evidence type="ECO:0000256" key="5">
    <source>
        <dbReference type="ARBA" id="ARBA00023274"/>
    </source>
</evidence>
<dbReference type="AlphaFoldDB" id="A0A381ZW31"/>
<evidence type="ECO:0000256" key="4">
    <source>
        <dbReference type="ARBA" id="ARBA00022980"/>
    </source>
</evidence>
<proteinExistence type="inferred from homology"/>